<reference evidence="2" key="1">
    <citation type="submission" date="2020-10" db="EMBL/GenBank/DDBJ databases">
        <authorList>
            <person name="Kikuchi T."/>
        </authorList>
    </citation>
    <scope>NUCLEOTIDE SEQUENCE</scope>
    <source>
        <strain evidence="2">NKZ352</strain>
    </source>
</reference>
<accession>A0A8S1HJP2</accession>
<feature type="compositionally biased region" description="Polar residues" evidence="1">
    <location>
        <begin position="23"/>
        <end position="33"/>
    </location>
</feature>
<feature type="compositionally biased region" description="Basic and acidic residues" evidence="1">
    <location>
        <begin position="96"/>
        <end position="108"/>
    </location>
</feature>
<gene>
    <name evidence="2" type="ORF">CAUJ_LOCUS11434</name>
</gene>
<dbReference type="EMBL" id="CAJGYM010000056">
    <property type="protein sequence ID" value="CAD6195515.1"/>
    <property type="molecule type" value="Genomic_DNA"/>
</dbReference>
<sequence>MTTMSETELLGLSPAAEEKMDTETTTPSPQSIQKAKGPAAELEPTGKRPEMDALGIVFAVKKNYGRDRSCTPEGLTLSKRPRRTASEIPTGTSGVRPEHRLQTREKEPRVLVQHRNMLPGKVEAKPFFHVTIDDSGWIHFS</sequence>
<dbReference type="Proteomes" id="UP000835052">
    <property type="component" value="Unassembled WGS sequence"/>
</dbReference>
<name>A0A8S1HJP2_9PELO</name>
<feature type="region of interest" description="Disordered" evidence="1">
    <location>
        <begin position="1"/>
        <end position="48"/>
    </location>
</feature>
<evidence type="ECO:0000313" key="3">
    <source>
        <dbReference type="Proteomes" id="UP000835052"/>
    </source>
</evidence>
<evidence type="ECO:0000256" key="1">
    <source>
        <dbReference type="SAM" id="MobiDB-lite"/>
    </source>
</evidence>
<proteinExistence type="predicted"/>
<feature type="region of interest" description="Disordered" evidence="1">
    <location>
        <begin position="68"/>
        <end position="108"/>
    </location>
</feature>
<comment type="caution">
    <text evidence="2">The sequence shown here is derived from an EMBL/GenBank/DDBJ whole genome shotgun (WGS) entry which is preliminary data.</text>
</comment>
<protein>
    <submittedName>
        <fullName evidence="2">Uncharacterized protein</fullName>
    </submittedName>
</protein>
<keyword evidence="3" id="KW-1185">Reference proteome</keyword>
<organism evidence="2 3">
    <name type="scientific">Caenorhabditis auriculariae</name>
    <dbReference type="NCBI Taxonomy" id="2777116"/>
    <lineage>
        <taxon>Eukaryota</taxon>
        <taxon>Metazoa</taxon>
        <taxon>Ecdysozoa</taxon>
        <taxon>Nematoda</taxon>
        <taxon>Chromadorea</taxon>
        <taxon>Rhabditida</taxon>
        <taxon>Rhabditina</taxon>
        <taxon>Rhabditomorpha</taxon>
        <taxon>Rhabditoidea</taxon>
        <taxon>Rhabditidae</taxon>
        <taxon>Peloderinae</taxon>
        <taxon>Caenorhabditis</taxon>
    </lineage>
</organism>
<evidence type="ECO:0000313" key="2">
    <source>
        <dbReference type="EMBL" id="CAD6195515.1"/>
    </source>
</evidence>
<dbReference type="AlphaFoldDB" id="A0A8S1HJP2"/>